<protein>
    <recommendedName>
        <fullName evidence="3">F-box domain-containing protein</fullName>
    </recommendedName>
</protein>
<dbReference type="EMBL" id="ML976486">
    <property type="protein sequence ID" value="KAF1934547.1"/>
    <property type="molecule type" value="Genomic_DNA"/>
</dbReference>
<organism evidence="1 2">
    <name type="scientific">Clathrospora elynae</name>
    <dbReference type="NCBI Taxonomy" id="706981"/>
    <lineage>
        <taxon>Eukaryota</taxon>
        <taxon>Fungi</taxon>
        <taxon>Dikarya</taxon>
        <taxon>Ascomycota</taxon>
        <taxon>Pezizomycotina</taxon>
        <taxon>Dothideomycetes</taxon>
        <taxon>Pleosporomycetidae</taxon>
        <taxon>Pleosporales</taxon>
        <taxon>Diademaceae</taxon>
        <taxon>Clathrospora</taxon>
    </lineage>
</organism>
<dbReference type="OrthoDB" id="3763917at2759"/>
<gene>
    <name evidence="1" type="ORF">EJ02DRAFT_491606</name>
</gene>
<reference evidence="1" key="1">
    <citation type="journal article" date="2020" name="Stud. Mycol.">
        <title>101 Dothideomycetes genomes: a test case for predicting lifestyles and emergence of pathogens.</title>
        <authorList>
            <person name="Haridas S."/>
            <person name="Albert R."/>
            <person name="Binder M."/>
            <person name="Bloem J."/>
            <person name="Labutti K."/>
            <person name="Salamov A."/>
            <person name="Andreopoulos B."/>
            <person name="Baker S."/>
            <person name="Barry K."/>
            <person name="Bills G."/>
            <person name="Bluhm B."/>
            <person name="Cannon C."/>
            <person name="Castanera R."/>
            <person name="Culley D."/>
            <person name="Daum C."/>
            <person name="Ezra D."/>
            <person name="Gonzalez J."/>
            <person name="Henrissat B."/>
            <person name="Kuo A."/>
            <person name="Liang C."/>
            <person name="Lipzen A."/>
            <person name="Lutzoni F."/>
            <person name="Magnuson J."/>
            <person name="Mondo S."/>
            <person name="Nolan M."/>
            <person name="Ohm R."/>
            <person name="Pangilinan J."/>
            <person name="Park H.-J."/>
            <person name="Ramirez L."/>
            <person name="Alfaro M."/>
            <person name="Sun H."/>
            <person name="Tritt A."/>
            <person name="Yoshinaga Y."/>
            <person name="Zwiers L.-H."/>
            <person name="Turgeon B."/>
            <person name="Goodwin S."/>
            <person name="Spatafora J."/>
            <person name="Crous P."/>
            <person name="Grigoriev I."/>
        </authorList>
    </citation>
    <scope>NUCLEOTIDE SEQUENCE</scope>
    <source>
        <strain evidence="1">CBS 161.51</strain>
    </source>
</reference>
<evidence type="ECO:0008006" key="3">
    <source>
        <dbReference type="Google" id="ProtNLM"/>
    </source>
</evidence>
<accession>A0A6A5SAP1</accession>
<dbReference type="Proteomes" id="UP000800038">
    <property type="component" value="Unassembled WGS sequence"/>
</dbReference>
<dbReference type="AlphaFoldDB" id="A0A6A5SAP1"/>
<evidence type="ECO:0000313" key="2">
    <source>
        <dbReference type="Proteomes" id="UP000800038"/>
    </source>
</evidence>
<evidence type="ECO:0000313" key="1">
    <source>
        <dbReference type="EMBL" id="KAF1934547.1"/>
    </source>
</evidence>
<keyword evidence="2" id="KW-1185">Reference proteome</keyword>
<name>A0A6A5SAP1_9PLEO</name>
<sequence length="286" mass="32745">MHSLLDLPRELRDEILDFAICNQINFETPPRPYAFTAMQPPALPPFDQHPAQGLLSTCHQLRAETLQRNGKQTLTLYLDAHDECLTAPCTSILMPIQVGPIVEDIVFNFRLRPVCFETIILSLGDHGVPRASALQYIQSDDVYINGLYNIASQLWGVLLQVVRKNVVLWENYDNSTPPVFICKHYPRNLIRNVHVNFFTQPGAHEFVCKEAQHGRHFGVLRASDFSGAFDYYLEVGFAGDLGRMNWDDRADQDIWFSDSSIISSRVKTFHLYLDGKWEKEMDFPSL</sequence>
<proteinExistence type="predicted"/>